<dbReference type="Proteomes" id="UP001644750">
    <property type="component" value="Unassembled WGS sequence"/>
</dbReference>
<feature type="transmembrane region" description="Helical" evidence="1">
    <location>
        <begin position="80"/>
        <end position="102"/>
    </location>
</feature>
<dbReference type="Proteomes" id="UP000188159">
    <property type="component" value="Chromosome"/>
</dbReference>
<evidence type="ECO:0000313" key="6">
    <source>
        <dbReference type="EMBL" id="WMD16067.1"/>
    </source>
</evidence>
<evidence type="ECO:0000256" key="1">
    <source>
        <dbReference type="SAM" id="Phobius"/>
    </source>
</evidence>
<evidence type="ECO:0000313" key="7">
    <source>
        <dbReference type="Proteomes" id="UP000095564"/>
    </source>
</evidence>
<reference evidence="6" key="5">
    <citation type="submission" date="2023-08" db="EMBL/GenBank/DDBJ databases">
        <title>Complete Genome Sequences of butyrate producing Anaerostipes hadrus strains BA1 and GIF7 isolated from the terminal ileum of a healthy lean male.</title>
        <authorList>
            <person name="Low A."/>
            <person name="Sheludchenko M."/>
            <person name="Cheng H.E."/>
            <person name="Koh X.Q."/>
            <person name="Lee J."/>
        </authorList>
    </citation>
    <scope>NUCLEOTIDE SEQUENCE</scope>
    <source>
        <strain evidence="6">BA1</strain>
    </source>
</reference>
<keyword evidence="1" id="KW-0812">Transmembrane</keyword>
<dbReference type="EMBL" id="CP012098">
    <property type="protein sequence ID" value="AQP39918.1"/>
    <property type="molecule type" value="Genomic_DNA"/>
</dbReference>
<dbReference type="Proteomes" id="UP001243496">
    <property type="component" value="Chromosome"/>
</dbReference>
<feature type="transmembrane region" description="Helical" evidence="1">
    <location>
        <begin position="108"/>
        <end position="131"/>
    </location>
</feature>
<dbReference type="OrthoDB" id="1905143at2"/>
<evidence type="ECO:0000313" key="3">
    <source>
        <dbReference type="EMBL" id="CUM77937.1"/>
    </source>
</evidence>
<keyword evidence="1" id="KW-0472">Membrane</keyword>
<reference evidence="2 9" key="2">
    <citation type="journal article" date="2016" name="Sci. Rep.">
        <title>Accelerated dysbiosis of gut microbiota during aggravation of DSS-induced colitis by a butyrate-producing bacterium.</title>
        <authorList>
            <person name="Zhang Q."/>
            <person name="Wu Y."/>
            <person name="Wang J."/>
            <person name="Wu G."/>
            <person name="Long W."/>
            <person name="Xue Z."/>
            <person name="Wang L."/>
            <person name="Zhang X."/>
            <person name="Pang X."/>
            <person name="Zhao Y."/>
            <person name="Zhao L."/>
            <person name="Zhang C."/>
        </authorList>
    </citation>
    <scope>NUCLEOTIDE SEQUENCE [LARGE SCALE GENOMIC DNA]</scope>
    <source>
        <strain evidence="2 9">BPB5</strain>
    </source>
</reference>
<evidence type="ECO:0000313" key="8">
    <source>
        <dbReference type="Proteomes" id="UP000095598"/>
    </source>
</evidence>
<dbReference type="Proteomes" id="UP000095564">
    <property type="component" value="Unassembled WGS sequence"/>
</dbReference>
<sequence>MEKEKFFSGLWIIIGLIFGSVFTNFVYQDYLAYGGTVRSLVLNNTDLYKASISLFFYILFKRGKQYAFIYLGAYLLQPWIFLYSFAFCMAFFFGSMLSLQIVQMGIKGLVLVFMSLFPHFICYVITLLLLIKRNFYAQKKEEMLYEQRHSFLFRFSIWFEITFIILGCILESFINPSIMSGILNLWK</sequence>
<evidence type="ECO:0000313" key="2">
    <source>
        <dbReference type="EMBL" id="AQP39918.1"/>
    </source>
</evidence>
<keyword evidence="1" id="KW-1133">Transmembrane helix</keyword>
<feature type="transmembrane region" description="Helical" evidence="1">
    <location>
        <begin position="151"/>
        <end position="174"/>
    </location>
</feature>
<evidence type="ECO:0008006" key="11">
    <source>
        <dbReference type="Google" id="ProtNLM"/>
    </source>
</evidence>
<dbReference type="RefSeq" id="WP_008390620.1">
    <property type="nucleotide sequence ID" value="NC_021016.1"/>
</dbReference>
<dbReference type="AlphaFoldDB" id="A0A173RJG7"/>
<reference evidence="7 8" key="1">
    <citation type="submission" date="2015-09" db="EMBL/GenBank/DDBJ databases">
        <authorList>
            <consortium name="Pathogen Informatics"/>
        </authorList>
    </citation>
    <scope>NUCLEOTIDE SEQUENCE [LARGE SCALE GENOMIC DNA]</scope>
    <source>
        <strain evidence="3 8">2789STDY5608868</strain>
        <strain evidence="4 7">2789STDY5834908</strain>
    </source>
</reference>
<evidence type="ECO:0000313" key="10">
    <source>
        <dbReference type="Proteomes" id="UP001644750"/>
    </source>
</evidence>
<dbReference type="Proteomes" id="UP000095598">
    <property type="component" value="Unassembled WGS sequence"/>
</dbReference>
<accession>A0A173RJG7</accession>
<feature type="transmembrane region" description="Helical" evidence="1">
    <location>
        <begin position="39"/>
        <end position="60"/>
    </location>
</feature>
<evidence type="ECO:0000313" key="4">
    <source>
        <dbReference type="EMBL" id="CUP78317.1"/>
    </source>
</evidence>
<evidence type="ECO:0000313" key="9">
    <source>
        <dbReference type="Proteomes" id="UP000188159"/>
    </source>
</evidence>
<proteinExistence type="predicted"/>
<organism evidence="3 8">
    <name type="scientific">Anaerostipes hadrus</name>
    <dbReference type="NCBI Taxonomy" id="649756"/>
    <lineage>
        <taxon>Bacteria</taxon>
        <taxon>Bacillati</taxon>
        <taxon>Bacillota</taxon>
        <taxon>Clostridia</taxon>
        <taxon>Lachnospirales</taxon>
        <taxon>Lachnospiraceae</taxon>
        <taxon>Anaerostipes</taxon>
    </lineage>
</organism>
<name>A0A173RJG7_ANAHA</name>
<reference evidence="5" key="4">
    <citation type="submission" date="2020-02" db="EMBL/GenBank/DDBJ databases">
        <authorList>
            <person name="Littmann E."/>
            <person name="Sorbara M."/>
        </authorList>
    </citation>
    <scope>NUCLEOTIDE SEQUENCE</scope>
    <source>
        <strain evidence="5">MSK.14.57</strain>
    </source>
</reference>
<dbReference type="EMBL" id="CP132968">
    <property type="protein sequence ID" value="WMD16067.1"/>
    <property type="molecule type" value="Genomic_DNA"/>
</dbReference>
<reference evidence="5 10" key="3">
    <citation type="journal article" date="2020" name="Cell Host Microbe">
        <title>Functional and Genomic Variation between Human-Derived Isolates of Lachnospiraceae Reveals Inter- and Intra-Species Diversity.</title>
        <authorList>
            <person name="Sorbara M.T."/>
            <person name="Littmann E.R."/>
            <person name="Fontana E."/>
            <person name="Moody T.U."/>
            <person name="Kohout C.E."/>
            <person name="Gjonbalaj M."/>
            <person name="Eaton V."/>
            <person name="Seok R."/>
            <person name="Leiner I.M."/>
            <person name="Pamer E.G."/>
        </authorList>
    </citation>
    <scope>NUCLEOTIDE SEQUENCE [LARGE SCALE GENOMIC DNA]</scope>
    <source>
        <strain evidence="5 10">MSK.14.57</strain>
    </source>
</reference>
<dbReference type="EMBL" id="CZAU01000021">
    <property type="protein sequence ID" value="CUP78317.1"/>
    <property type="molecule type" value="Genomic_DNA"/>
</dbReference>
<protein>
    <recommendedName>
        <fullName evidence="11">Stage II sporulation protein M</fullName>
    </recommendedName>
</protein>
<dbReference type="EMBL" id="JAAITB010000049">
    <property type="protein sequence ID" value="NSJ80997.1"/>
    <property type="molecule type" value="Genomic_DNA"/>
</dbReference>
<feature type="transmembrane region" description="Helical" evidence="1">
    <location>
        <begin position="7"/>
        <end position="27"/>
    </location>
</feature>
<keyword evidence="10" id="KW-1185">Reference proteome</keyword>
<dbReference type="GeneID" id="92742105"/>
<evidence type="ECO:0000313" key="5">
    <source>
        <dbReference type="EMBL" id="NSJ80997.1"/>
    </source>
</evidence>
<dbReference type="EMBL" id="CYXT01000002">
    <property type="protein sequence ID" value="CUM77937.1"/>
    <property type="molecule type" value="Genomic_DNA"/>
</dbReference>
<gene>
    <name evidence="2" type="ORF">DO83_10220</name>
    <name evidence="3" type="ORF">ERS852425_00573</name>
    <name evidence="4" type="ORF">ERS852520_02193</name>
    <name evidence="5" type="ORF">G5A72_15725</name>
    <name evidence="6" type="ORF">RBI15_11905</name>
</gene>